<accession>A0A516X5Q9</accession>
<reference evidence="2 3" key="2">
    <citation type="submission" date="2019-07" db="EMBL/GenBank/DDBJ databases">
        <authorList>
            <person name="Huang Y."/>
        </authorList>
    </citation>
    <scope>NUCLEOTIDE SEQUENCE [LARGE SCALE GENOMIC DNA]</scope>
    <source>
        <strain evidence="2 3">HY188</strain>
    </source>
</reference>
<reference evidence="2 3" key="1">
    <citation type="submission" date="2019-07" db="EMBL/GenBank/DDBJ databases">
        <title>Tomitella cavernea sp. nov., an actinomycete isolated from soil.</title>
        <authorList>
            <person name="Cheng J."/>
        </authorList>
    </citation>
    <scope>NUCLEOTIDE SEQUENCE [LARGE SCALE GENOMIC DNA]</scope>
    <source>
        <strain evidence="2 3">HY188</strain>
    </source>
</reference>
<dbReference type="PROSITE" id="PS50206">
    <property type="entry name" value="RHODANESE_3"/>
    <property type="match status" value="1"/>
</dbReference>
<gene>
    <name evidence="2" type="ORF">FO059_15070</name>
</gene>
<keyword evidence="3" id="KW-1185">Reference proteome</keyword>
<evidence type="ECO:0000313" key="3">
    <source>
        <dbReference type="Proteomes" id="UP000317344"/>
    </source>
</evidence>
<organism evidence="2 3">
    <name type="scientific">Tomitella fengzijianii</name>
    <dbReference type="NCBI Taxonomy" id="2597660"/>
    <lineage>
        <taxon>Bacteria</taxon>
        <taxon>Bacillati</taxon>
        <taxon>Actinomycetota</taxon>
        <taxon>Actinomycetes</taxon>
        <taxon>Mycobacteriales</taxon>
        <taxon>Tomitella</taxon>
    </lineage>
</organism>
<evidence type="ECO:0000259" key="1">
    <source>
        <dbReference type="PROSITE" id="PS50206"/>
    </source>
</evidence>
<sequence>MADRTDPQVNGYAGDVTPSRAWEMLGEDPRAVLVDVRTGAEWQFVGVPDLSPLGRRTRFVEWIDFPSGAPNPRFGEQLRAEVEAERGADAVADTDATGTDAPEASAPILFLCRSGQRSIGAAIAATGAGLGPAFNILEGFEGGLDGHGHRGGAGWRAAGLPWCQS</sequence>
<proteinExistence type="predicted"/>
<feature type="domain" description="Rhodanese" evidence="1">
    <location>
        <begin position="27"/>
        <end position="164"/>
    </location>
</feature>
<evidence type="ECO:0000313" key="2">
    <source>
        <dbReference type="EMBL" id="QDQ98399.1"/>
    </source>
</evidence>
<dbReference type="KEGG" id="toy:FO059_15070"/>
<dbReference type="InterPro" id="IPR001763">
    <property type="entry name" value="Rhodanese-like_dom"/>
</dbReference>
<dbReference type="Gene3D" id="3.40.250.10">
    <property type="entry name" value="Rhodanese-like domain"/>
    <property type="match status" value="1"/>
</dbReference>
<dbReference type="OrthoDB" id="9815890at2"/>
<dbReference type="AlphaFoldDB" id="A0A516X5Q9"/>
<protein>
    <submittedName>
        <fullName evidence="2">Rhodanese-like domain-containing protein</fullName>
    </submittedName>
</protein>
<dbReference type="SUPFAM" id="SSF52821">
    <property type="entry name" value="Rhodanese/Cell cycle control phosphatase"/>
    <property type="match status" value="1"/>
</dbReference>
<dbReference type="InterPro" id="IPR036873">
    <property type="entry name" value="Rhodanese-like_dom_sf"/>
</dbReference>
<dbReference type="EMBL" id="CP041765">
    <property type="protein sequence ID" value="QDQ98399.1"/>
    <property type="molecule type" value="Genomic_DNA"/>
</dbReference>
<dbReference type="Proteomes" id="UP000317344">
    <property type="component" value="Chromosome"/>
</dbReference>
<name>A0A516X5Q9_9ACTN</name>
<dbReference type="RefSeq" id="WP_143909804.1">
    <property type="nucleotide sequence ID" value="NZ_CP041765.1"/>
</dbReference>